<protein>
    <submittedName>
        <fullName evidence="2">Uncharacterized protein</fullName>
    </submittedName>
</protein>
<keyword evidence="3" id="KW-1185">Reference proteome</keyword>
<dbReference type="AlphaFoldDB" id="A0A3N0F4X8"/>
<keyword evidence="1" id="KW-1133">Transmembrane helix</keyword>
<evidence type="ECO:0000313" key="2">
    <source>
        <dbReference type="EMBL" id="RNL95213.1"/>
    </source>
</evidence>
<feature type="transmembrane region" description="Helical" evidence="1">
    <location>
        <begin position="32"/>
        <end position="52"/>
    </location>
</feature>
<name>A0A3N0F4X8_SINP1</name>
<comment type="caution">
    <text evidence="2">The sequence shown here is derived from an EMBL/GenBank/DDBJ whole genome shotgun (WGS) entry which is preliminary data.</text>
</comment>
<proteinExistence type="predicted"/>
<evidence type="ECO:0000256" key="1">
    <source>
        <dbReference type="SAM" id="Phobius"/>
    </source>
</evidence>
<gene>
    <name evidence="2" type="ORF">ED312_01035</name>
</gene>
<organism evidence="2 3">
    <name type="scientific">Sinomicrobium pectinilyticum</name>
    <dbReference type="NCBI Taxonomy" id="1084421"/>
    <lineage>
        <taxon>Bacteria</taxon>
        <taxon>Pseudomonadati</taxon>
        <taxon>Bacteroidota</taxon>
        <taxon>Flavobacteriia</taxon>
        <taxon>Flavobacteriales</taxon>
        <taxon>Flavobacteriaceae</taxon>
        <taxon>Sinomicrobium</taxon>
    </lineage>
</organism>
<reference evidence="2 3" key="1">
    <citation type="submission" date="2018-10" db="EMBL/GenBank/DDBJ databases">
        <title>Sinomicrobium pectinilyticum sp. nov., a pectinase-producing bacterium isolated from alkaline and saline soil, and emended description of the genus Sinomicrobium.</title>
        <authorList>
            <person name="Cheng B."/>
            <person name="Li C."/>
            <person name="Lai Q."/>
            <person name="Du M."/>
            <person name="Shao Z."/>
            <person name="Xu P."/>
            <person name="Yang C."/>
        </authorList>
    </citation>
    <scope>NUCLEOTIDE SEQUENCE [LARGE SCALE GENOMIC DNA]</scope>
    <source>
        <strain evidence="2 3">5DNS001</strain>
    </source>
</reference>
<accession>A0A3N0F4X8</accession>
<keyword evidence="1" id="KW-0472">Membrane</keyword>
<evidence type="ECO:0000313" key="3">
    <source>
        <dbReference type="Proteomes" id="UP000267469"/>
    </source>
</evidence>
<sequence>MKQRAQGVRSPCPYFNPALRNLRKHTLNREKFIPGYSFLKINLFTSYFFVLLKHIPCAIMRHLLSLILICIFLLSSCEDRKTHPVQFYYWKSKTRIGETEKQFFEQLGATRLYLRLFDVDIQKGIPQPQAAIRSFDAKALPAEYIPVVFITNRTFTHISVTDTDKLAKDVFALVRKIMSDNQLGDPEEIQIDCDWTATTKDRFFRFLDTFRTVSGKKTTCTLRLHQVKYRDETGVPPADKVYLMAYATSSPVENDGKNSILDLTLLKDYLGDIGNYPLDFDVALPLYSWAVVTNHLGRTKLINGVTKEELPDKIYRKTDEHSFELQEDTFLRGIYLNRGFRIRVEHISPELLQEAKDFLSKKINKRYNYIYYHLDSLFLPRFSPEDLQ</sequence>
<dbReference type="EMBL" id="RJTM01000002">
    <property type="protein sequence ID" value="RNL95213.1"/>
    <property type="molecule type" value="Genomic_DNA"/>
</dbReference>
<dbReference type="Proteomes" id="UP000267469">
    <property type="component" value="Unassembled WGS sequence"/>
</dbReference>
<keyword evidence="1" id="KW-0812">Transmembrane</keyword>